<dbReference type="PROSITE" id="PS51293">
    <property type="entry name" value="SANT"/>
    <property type="match status" value="2"/>
</dbReference>
<feature type="region of interest" description="Disordered" evidence="5">
    <location>
        <begin position="126"/>
        <end position="218"/>
    </location>
</feature>
<dbReference type="SMART" id="SM00717">
    <property type="entry name" value="SANT"/>
    <property type="match status" value="2"/>
</dbReference>
<keyword evidence="3" id="KW-0804">Transcription</keyword>
<evidence type="ECO:0000259" key="7">
    <source>
        <dbReference type="PROSITE" id="PS51293"/>
    </source>
</evidence>
<evidence type="ECO:0000256" key="3">
    <source>
        <dbReference type="ARBA" id="ARBA00023163"/>
    </source>
</evidence>
<dbReference type="InterPro" id="IPR009057">
    <property type="entry name" value="Homeodomain-like_sf"/>
</dbReference>
<evidence type="ECO:0000256" key="1">
    <source>
        <dbReference type="ARBA" id="ARBA00023015"/>
    </source>
</evidence>
<evidence type="ECO:0000313" key="10">
    <source>
        <dbReference type="Proteomes" id="UP001470230"/>
    </source>
</evidence>
<keyword evidence="2" id="KW-0238">DNA-binding</keyword>
<dbReference type="InterPro" id="IPR017884">
    <property type="entry name" value="SANT_dom"/>
</dbReference>
<feature type="domain" description="HTH myb-type" evidence="8">
    <location>
        <begin position="77"/>
        <end position="127"/>
    </location>
</feature>
<feature type="domain" description="SANT" evidence="7">
    <location>
        <begin position="22"/>
        <end position="63"/>
    </location>
</feature>
<evidence type="ECO:0000259" key="6">
    <source>
        <dbReference type="PROSITE" id="PS50090"/>
    </source>
</evidence>
<evidence type="ECO:0008006" key="11">
    <source>
        <dbReference type="Google" id="ProtNLM"/>
    </source>
</evidence>
<proteinExistence type="predicted"/>
<accession>A0ABR2IRD7</accession>
<keyword evidence="4" id="KW-0539">Nucleus</keyword>
<name>A0ABR2IRD7_9EUKA</name>
<feature type="domain" description="Myb-like" evidence="6">
    <location>
        <begin position="19"/>
        <end position="71"/>
    </location>
</feature>
<feature type="compositionally biased region" description="Polar residues" evidence="5">
    <location>
        <begin position="173"/>
        <end position="199"/>
    </location>
</feature>
<evidence type="ECO:0000313" key="9">
    <source>
        <dbReference type="EMBL" id="KAK8866741.1"/>
    </source>
</evidence>
<dbReference type="InterPro" id="IPR051575">
    <property type="entry name" value="Myb-like_DNA-bd"/>
</dbReference>
<reference evidence="9 10" key="1">
    <citation type="submission" date="2024-04" db="EMBL/GenBank/DDBJ databases">
        <title>Tritrichomonas musculus Genome.</title>
        <authorList>
            <person name="Alves-Ferreira E."/>
            <person name="Grigg M."/>
            <person name="Lorenzi H."/>
            <person name="Galac M."/>
        </authorList>
    </citation>
    <scope>NUCLEOTIDE SEQUENCE [LARGE SCALE GENOMIC DNA]</scope>
    <source>
        <strain evidence="9 10">EAF2021</strain>
    </source>
</reference>
<evidence type="ECO:0000259" key="8">
    <source>
        <dbReference type="PROSITE" id="PS51294"/>
    </source>
</evidence>
<comment type="caution">
    <text evidence="9">The sequence shown here is derived from an EMBL/GenBank/DDBJ whole genome shotgun (WGS) entry which is preliminary data.</text>
</comment>
<organism evidence="9 10">
    <name type="scientific">Tritrichomonas musculus</name>
    <dbReference type="NCBI Taxonomy" id="1915356"/>
    <lineage>
        <taxon>Eukaryota</taxon>
        <taxon>Metamonada</taxon>
        <taxon>Parabasalia</taxon>
        <taxon>Tritrichomonadida</taxon>
        <taxon>Tritrichomonadidae</taxon>
        <taxon>Tritrichomonas</taxon>
    </lineage>
</organism>
<dbReference type="Proteomes" id="UP001470230">
    <property type="component" value="Unassembled WGS sequence"/>
</dbReference>
<dbReference type="SUPFAM" id="SSF46689">
    <property type="entry name" value="Homeodomain-like"/>
    <property type="match status" value="2"/>
</dbReference>
<evidence type="ECO:0000256" key="2">
    <source>
        <dbReference type="ARBA" id="ARBA00023125"/>
    </source>
</evidence>
<dbReference type="CDD" id="cd00167">
    <property type="entry name" value="SANT"/>
    <property type="match status" value="2"/>
</dbReference>
<sequence>MYMSPGSLNSCNNNIGINSQRKKTRSWTEYEDQRLLAGIHKFGTDNWVSVASFVGNGRTRAQCSQRWTRGLDPRISKDKWSLEDEESLMRLVIQYGTKSWTRIAQEIGNRSDVQCRYHYKQMKQEMELDSDSSSGIANTNKPHLLNLQPSSISASNSATLPTLPNLFEPLPHNQHQNQNRSSDNNKPTNITSINFMSSNDNDKDESPDSTPRKISTSGSLPACLSLALPRDPESNISPHFGIKFNAINSSRDFGFQQQFQNQNLLINTQNRTSNKVDLPSINDLLNGVFPSQQTVKCSMSPMQIFDNCSCFSTNNKQNNCSNNPNNNDISQIGSGNN</sequence>
<evidence type="ECO:0000256" key="4">
    <source>
        <dbReference type="ARBA" id="ARBA00023242"/>
    </source>
</evidence>
<dbReference type="InterPro" id="IPR017930">
    <property type="entry name" value="Myb_dom"/>
</dbReference>
<keyword evidence="10" id="KW-1185">Reference proteome</keyword>
<dbReference type="Pfam" id="PF13921">
    <property type="entry name" value="Myb_DNA-bind_6"/>
    <property type="match status" value="1"/>
</dbReference>
<dbReference type="PANTHER" id="PTHR46621">
    <property type="entry name" value="SNRNA-ACTIVATING PROTEIN COMPLEX SUBUNIT 4"/>
    <property type="match status" value="1"/>
</dbReference>
<dbReference type="EMBL" id="JAPFFF010000015">
    <property type="protein sequence ID" value="KAK8866741.1"/>
    <property type="molecule type" value="Genomic_DNA"/>
</dbReference>
<dbReference type="PANTHER" id="PTHR46621:SF1">
    <property type="entry name" value="SNRNA-ACTIVATING PROTEIN COMPLEX SUBUNIT 4"/>
    <property type="match status" value="1"/>
</dbReference>
<keyword evidence="1" id="KW-0805">Transcription regulation</keyword>
<dbReference type="PROSITE" id="PS50090">
    <property type="entry name" value="MYB_LIKE"/>
    <property type="match status" value="2"/>
</dbReference>
<feature type="compositionally biased region" description="Polar residues" evidence="5">
    <location>
        <begin position="208"/>
        <end position="218"/>
    </location>
</feature>
<gene>
    <name evidence="9" type="ORF">M9Y10_009709</name>
</gene>
<feature type="compositionally biased region" description="Polar residues" evidence="5">
    <location>
        <begin position="131"/>
        <end position="162"/>
    </location>
</feature>
<feature type="domain" description="SANT" evidence="7">
    <location>
        <begin position="75"/>
        <end position="127"/>
    </location>
</feature>
<feature type="domain" description="HTH myb-type" evidence="8">
    <location>
        <begin position="19"/>
        <end position="75"/>
    </location>
</feature>
<dbReference type="InterPro" id="IPR001005">
    <property type="entry name" value="SANT/Myb"/>
</dbReference>
<dbReference type="Gene3D" id="1.10.10.60">
    <property type="entry name" value="Homeodomain-like"/>
    <property type="match status" value="2"/>
</dbReference>
<evidence type="ECO:0000256" key="5">
    <source>
        <dbReference type="SAM" id="MobiDB-lite"/>
    </source>
</evidence>
<feature type="domain" description="Myb-like" evidence="6">
    <location>
        <begin position="72"/>
        <end position="123"/>
    </location>
</feature>
<dbReference type="PROSITE" id="PS51294">
    <property type="entry name" value="HTH_MYB"/>
    <property type="match status" value="2"/>
</dbReference>
<protein>
    <recommendedName>
        <fullName evidence="11">Myb-like DNA-binding domain containing protein</fullName>
    </recommendedName>
</protein>